<keyword evidence="5 7" id="KW-0472">Membrane</keyword>
<dbReference type="GO" id="GO:0009279">
    <property type="term" value="C:cell outer membrane"/>
    <property type="evidence" value="ECO:0007669"/>
    <property type="project" value="UniProtKB-SubCell"/>
</dbReference>
<reference evidence="10 11" key="1">
    <citation type="journal article" date="2018" name="J. Microbiol.">
        <title>Aestuariibaculum marinum sp. nov., a marine bacterium isolated from seawater in South Korea.</title>
        <authorList>
            <person name="Choi J."/>
            <person name="Lee D."/>
            <person name="Jang J.H."/>
            <person name="Cha S."/>
            <person name="Seo T."/>
        </authorList>
    </citation>
    <scope>NUCLEOTIDE SEQUENCE [LARGE SCALE GENOMIC DNA]</scope>
    <source>
        <strain evidence="10 11">IP7</strain>
    </source>
</reference>
<dbReference type="SUPFAM" id="SSF56935">
    <property type="entry name" value="Porins"/>
    <property type="match status" value="1"/>
</dbReference>
<name>A0A8J6U7U6_9FLAO</name>
<dbReference type="InterPro" id="IPR039426">
    <property type="entry name" value="TonB-dep_rcpt-like"/>
</dbReference>
<keyword evidence="3 7" id="KW-1134">Transmembrane beta strand</keyword>
<dbReference type="InterPro" id="IPR037066">
    <property type="entry name" value="Plug_dom_sf"/>
</dbReference>
<dbReference type="InterPro" id="IPR036942">
    <property type="entry name" value="Beta-barrel_TonB_sf"/>
</dbReference>
<evidence type="ECO:0000256" key="4">
    <source>
        <dbReference type="ARBA" id="ARBA00022692"/>
    </source>
</evidence>
<comment type="caution">
    <text evidence="10">The sequence shown here is derived from an EMBL/GenBank/DDBJ whole genome shotgun (WGS) entry which is preliminary data.</text>
</comment>
<evidence type="ECO:0000313" key="11">
    <source>
        <dbReference type="Proteomes" id="UP000621516"/>
    </source>
</evidence>
<evidence type="ECO:0000256" key="8">
    <source>
        <dbReference type="SAM" id="MobiDB-lite"/>
    </source>
</evidence>
<accession>A0A8J6U7U6</accession>
<feature type="region of interest" description="Disordered" evidence="8">
    <location>
        <begin position="1087"/>
        <end position="1117"/>
    </location>
</feature>
<evidence type="ECO:0000259" key="9">
    <source>
        <dbReference type="Pfam" id="PF07715"/>
    </source>
</evidence>
<keyword evidence="11" id="KW-1185">Reference proteome</keyword>
<dbReference type="InterPro" id="IPR023996">
    <property type="entry name" value="TonB-dep_OMP_SusC/RagA"/>
</dbReference>
<proteinExistence type="inferred from homology"/>
<protein>
    <submittedName>
        <fullName evidence="10">TonB-dependent receptor</fullName>
    </submittedName>
</protein>
<dbReference type="EMBL" id="JACVXD010000019">
    <property type="protein sequence ID" value="MBD0825479.1"/>
    <property type="molecule type" value="Genomic_DNA"/>
</dbReference>
<dbReference type="InterPro" id="IPR008969">
    <property type="entry name" value="CarboxyPept-like_regulatory"/>
</dbReference>
<dbReference type="SUPFAM" id="SSF49464">
    <property type="entry name" value="Carboxypeptidase regulatory domain-like"/>
    <property type="match status" value="1"/>
</dbReference>
<evidence type="ECO:0000256" key="6">
    <source>
        <dbReference type="ARBA" id="ARBA00023237"/>
    </source>
</evidence>
<evidence type="ECO:0000256" key="2">
    <source>
        <dbReference type="ARBA" id="ARBA00022448"/>
    </source>
</evidence>
<evidence type="ECO:0000256" key="3">
    <source>
        <dbReference type="ARBA" id="ARBA00022452"/>
    </source>
</evidence>
<keyword evidence="10" id="KW-0675">Receptor</keyword>
<dbReference type="Gene3D" id="2.40.170.20">
    <property type="entry name" value="TonB-dependent receptor, beta-barrel domain"/>
    <property type="match status" value="1"/>
</dbReference>
<dbReference type="RefSeq" id="WP_188224769.1">
    <property type="nucleotide sequence ID" value="NZ_JACVXD010000019.1"/>
</dbReference>
<sequence length="1130" mass="125555">MMKAILILFCTTVFSLVPKNLLSQNSIIKIQEDRELSVEDVLDLIGKQTDYTFIYDSDLFKNLPKIQIKKGSIKANELLANCFSLNNYVFSLENGNTVIIKRDILRQQEITITGKVTDINGVPLPGVTVYVTNHDFKGKIEKDFIIRGTSTDFDGQYSVRGEVGNTLVASFMGYEMYSENIVEEKSRFNIILKEQISALEEVLVVGYGTTKKKDLTGSVGSVDSEEIQQIQTQSVDQALIGKVSGVYIQPASGEPGAGAYVQVRGLTQIRGDNQPLYVIDGVPVAINPNGIQTFERQNPLLAIHPDDIERVDILKDASAAAIYGSRAANGVVIVTTKRGKSNQAPRLSFSASSTFQNVVDKYDFLDNSRFISMQQTAAEATLDLYRTQFNLPDFILEQFFPQQWTIANNPENFFGTADTDWQDLMTNDNALWTQYNVSLNGGTDKVNYFTSLGVSDQDGVMKGNNFKRYNFSANIDATVTNYFKVGTSITYNYSKSSSKGFNSLLQGNFRPDLPAFNEDGSFTTFVNDNGLDEFTVFGDLSQTRISNKGKNLIGNIYGEISLLEGLKFRSQLSLSQSDNRNEDFFTSRSSRALFDTARPGAQLIVSSNRSWTSSFYNTLNYNQSFGVHSINAVAGISYDRTRIDSESQQYRGFPDDEILTNINSASFFDEASSTHLDQGLNSIFGRVNYNYDNKYLATFTARRDGSTKFGPENKFGFFPSGAIAWNMHNEEFLKENATINQLKLRASMGKVGSDNLPSFTYLAYYQAGELYDGQNGLAVTGVPNQGIRWEETEQLDLGLEFALFNSRLRGELVYYEKNTNGIILPTPLAYETGFTTWENNIADVTNDGWELTIGGDIVRSKKFTWNSSFNIATVNNKVDNLYNADIGFQTGIVEGEPIGVITGYDVIKIAQTQEEIDELNTAAGGMYQSSLTQPGDYIFRDINGDGIVNTDDRGPIGSPVPDFFGGWNNQITYGNWNFSMNWNFVQGVDRHFEEITNLYFTIPNWNKTTVALDTWTPDNTDASYARLASPTHGGTVTSRSIVDASYIKLRSASIGYSLPKEWMGNIGLSSIRLSLSGNNLITISDYPGLDPESLGQNPTQSSDRNRDEGLNGGATYPNSRNFTFSINATF</sequence>
<evidence type="ECO:0000256" key="7">
    <source>
        <dbReference type="PROSITE-ProRule" id="PRU01360"/>
    </source>
</evidence>
<dbReference type="PROSITE" id="PS52016">
    <property type="entry name" value="TONB_DEPENDENT_REC_3"/>
    <property type="match status" value="1"/>
</dbReference>
<dbReference type="NCBIfam" id="TIGR04057">
    <property type="entry name" value="SusC_RagA_signa"/>
    <property type="match status" value="1"/>
</dbReference>
<dbReference type="Pfam" id="PF13715">
    <property type="entry name" value="CarbopepD_reg_2"/>
    <property type="match status" value="1"/>
</dbReference>
<keyword evidence="4 7" id="KW-0812">Transmembrane</keyword>
<gene>
    <name evidence="10" type="ORF">ICJ85_15800</name>
</gene>
<dbReference type="NCBIfam" id="TIGR04056">
    <property type="entry name" value="OMP_RagA_SusC"/>
    <property type="match status" value="1"/>
</dbReference>
<feature type="domain" description="TonB-dependent receptor plug" evidence="9">
    <location>
        <begin position="211"/>
        <end position="331"/>
    </location>
</feature>
<organism evidence="10 11">
    <name type="scientific">Aestuariibaculum marinum</name>
    <dbReference type="NCBI Taxonomy" id="2683592"/>
    <lineage>
        <taxon>Bacteria</taxon>
        <taxon>Pseudomonadati</taxon>
        <taxon>Bacteroidota</taxon>
        <taxon>Flavobacteriia</taxon>
        <taxon>Flavobacteriales</taxon>
        <taxon>Flavobacteriaceae</taxon>
    </lineage>
</organism>
<evidence type="ECO:0000313" key="10">
    <source>
        <dbReference type="EMBL" id="MBD0825479.1"/>
    </source>
</evidence>
<dbReference type="Pfam" id="PF07715">
    <property type="entry name" value="Plug"/>
    <property type="match status" value="1"/>
</dbReference>
<evidence type="ECO:0000256" key="1">
    <source>
        <dbReference type="ARBA" id="ARBA00004571"/>
    </source>
</evidence>
<dbReference type="AlphaFoldDB" id="A0A8J6U7U6"/>
<keyword evidence="2 7" id="KW-0813">Transport</keyword>
<dbReference type="Gene3D" id="2.170.130.10">
    <property type="entry name" value="TonB-dependent receptor, plug domain"/>
    <property type="match status" value="1"/>
</dbReference>
<dbReference type="InterPro" id="IPR012910">
    <property type="entry name" value="Plug_dom"/>
</dbReference>
<comment type="subcellular location">
    <subcellularLocation>
        <location evidence="1 7">Cell outer membrane</location>
        <topology evidence="1 7">Multi-pass membrane protein</topology>
    </subcellularLocation>
</comment>
<dbReference type="InterPro" id="IPR023997">
    <property type="entry name" value="TonB-dep_OMP_SusC/RagA_CS"/>
</dbReference>
<dbReference type="Proteomes" id="UP000621516">
    <property type="component" value="Unassembled WGS sequence"/>
</dbReference>
<keyword evidence="6 7" id="KW-0998">Cell outer membrane</keyword>
<comment type="similarity">
    <text evidence="7">Belongs to the TonB-dependent receptor family.</text>
</comment>
<evidence type="ECO:0000256" key="5">
    <source>
        <dbReference type="ARBA" id="ARBA00023136"/>
    </source>
</evidence>
<dbReference type="Gene3D" id="2.60.40.1120">
    <property type="entry name" value="Carboxypeptidase-like, regulatory domain"/>
    <property type="match status" value="1"/>
</dbReference>